<sequence>MELDELIERLIVLKQILLFLIKCYRKLISPLFPPSCRFYPTCSTYGLESIEKFGAFKGSYLAIKRILKCHPFHPGGVDMVPDEFSLRTKKAHDHHSCDHTHK</sequence>
<dbReference type="SMART" id="SM01234">
    <property type="entry name" value="Haemolytic"/>
    <property type="match status" value="1"/>
</dbReference>
<comment type="similarity">
    <text evidence="1">Belongs to the UPF0161 family.</text>
</comment>
<dbReference type="Proteomes" id="UP000270190">
    <property type="component" value="Unassembled WGS sequence"/>
</dbReference>
<protein>
    <recommendedName>
        <fullName evidence="1">Putative membrane protein insertion efficiency factor</fullName>
    </recommendedName>
</protein>
<evidence type="ECO:0000256" key="1">
    <source>
        <dbReference type="HAMAP-Rule" id="MF_00386"/>
    </source>
</evidence>
<dbReference type="EMBL" id="OUNC01000010">
    <property type="protein sequence ID" value="SPP27688.1"/>
    <property type="molecule type" value="Genomic_DNA"/>
</dbReference>
<accession>A0A2X0QU96</accession>
<proteinExistence type="inferred from homology"/>
<dbReference type="Pfam" id="PF01809">
    <property type="entry name" value="YidD"/>
    <property type="match status" value="1"/>
</dbReference>
<dbReference type="NCBIfam" id="TIGR00278">
    <property type="entry name" value="membrane protein insertion efficiency factor YidD"/>
    <property type="match status" value="1"/>
</dbReference>
<keyword evidence="1" id="KW-1003">Cell membrane</keyword>
<reference evidence="3" key="1">
    <citation type="submission" date="2018-04" db="EMBL/GenBank/DDBJ databases">
        <authorList>
            <person name="Illikoud N."/>
        </authorList>
    </citation>
    <scope>NUCLEOTIDE SEQUENCE [LARGE SCALE GENOMIC DNA]</scope>
</reference>
<organism evidence="2 3">
    <name type="scientific">Brochothrix thermosphacta</name>
    <name type="common">Microbacterium thermosphactum</name>
    <dbReference type="NCBI Taxonomy" id="2756"/>
    <lineage>
        <taxon>Bacteria</taxon>
        <taxon>Bacillati</taxon>
        <taxon>Bacillota</taxon>
        <taxon>Bacilli</taxon>
        <taxon>Bacillales</taxon>
        <taxon>Listeriaceae</taxon>
        <taxon>Brochothrix</taxon>
    </lineage>
</organism>
<name>A0A2X0QU96_BROTH</name>
<dbReference type="HAMAP" id="MF_00386">
    <property type="entry name" value="UPF0161_YidD"/>
    <property type="match status" value="1"/>
</dbReference>
<dbReference type="AlphaFoldDB" id="A0A2X0QU96"/>
<comment type="subcellular location">
    <subcellularLocation>
        <location evidence="1">Cell membrane</location>
        <topology evidence="1">Peripheral membrane protein</topology>
        <orientation evidence="1">Cytoplasmic side</orientation>
    </subcellularLocation>
</comment>
<evidence type="ECO:0000313" key="3">
    <source>
        <dbReference type="Proteomes" id="UP000270190"/>
    </source>
</evidence>
<keyword evidence="1" id="KW-0472">Membrane</keyword>
<gene>
    <name evidence="2" type="ORF">BTBSAS_180040</name>
</gene>
<dbReference type="GO" id="GO:0005886">
    <property type="term" value="C:plasma membrane"/>
    <property type="evidence" value="ECO:0007669"/>
    <property type="project" value="UniProtKB-SubCell"/>
</dbReference>
<evidence type="ECO:0000313" key="2">
    <source>
        <dbReference type="EMBL" id="SPP27688.1"/>
    </source>
</evidence>
<dbReference type="InterPro" id="IPR002696">
    <property type="entry name" value="Membr_insert_effic_factor_YidD"/>
</dbReference>
<dbReference type="PANTHER" id="PTHR33383">
    <property type="entry name" value="MEMBRANE PROTEIN INSERTION EFFICIENCY FACTOR-RELATED"/>
    <property type="match status" value="1"/>
</dbReference>
<dbReference type="PANTHER" id="PTHR33383:SF1">
    <property type="entry name" value="MEMBRANE PROTEIN INSERTION EFFICIENCY FACTOR-RELATED"/>
    <property type="match status" value="1"/>
</dbReference>
<comment type="function">
    <text evidence="1">Could be involved in insertion of integral membrane proteins into the membrane.</text>
</comment>